<feature type="region of interest" description="Disordered" evidence="6">
    <location>
        <begin position="345"/>
        <end position="396"/>
    </location>
</feature>
<dbReference type="InterPro" id="IPR036259">
    <property type="entry name" value="MFS_trans_sf"/>
</dbReference>
<dbReference type="Pfam" id="PF07690">
    <property type="entry name" value="MFS_1"/>
    <property type="match status" value="1"/>
</dbReference>
<feature type="transmembrane region" description="Helical" evidence="7">
    <location>
        <begin position="219"/>
        <end position="241"/>
    </location>
</feature>
<comment type="caution">
    <text evidence="8">The sequence shown here is derived from an EMBL/GenBank/DDBJ whole genome shotgun (WGS) entry which is preliminary data.</text>
</comment>
<reference evidence="8" key="1">
    <citation type="submission" date="2022-07" db="EMBL/GenBank/DDBJ databases">
        <title>Genome Sequence of Physisporinus lineatus.</title>
        <authorList>
            <person name="Buettner E."/>
        </authorList>
    </citation>
    <scope>NUCLEOTIDE SEQUENCE</scope>
    <source>
        <strain evidence="8">VT162</strain>
    </source>
</reference>
<dbReference type="GO" id="GO:0016020">
    <property type="term" value="C:membrane"/>
    <property type="evidence" value="ECO:0007669"/>
    <property type="project" value="UniProtKB-SubCell"/>
</dbReference>
<feature type="compositionally biased region" description="Polar residues" evidence="6">
    <location>
        <begin position="303"/>
        <end position="318"/>
    </location>
</feature>
<dbReference type="PANTHER" id="PTHR23504">
    <property type="entry name" value="MAJOR FACILITATOR SUPERFAMILY DOMAIN-CONTAINING PROTEIN 10"/>
    <property type="match status" value="1"/>
</dbReference>
<feature type="region of interest" description="Disordered" evidence="6">
    <location>
        <begin position="1"/>
        <end position="42"/>
    </location>
</feature>
<evidence type="ECO:0000256" key="3">
    <source>
        <dbReference type="ARBA" id="ARBA00022692"/>
    </source>
</evidence>
<dbReference type="PRINTS" id="PR01035">
    <property type="entry name" value="TCRTETA"/>
</dbReference>
<dbReference type="InterPro" id="IPR001958">
    <property type="entry name" value="Tet-R_TetA/multi-R_MdtG-like"/>
</dbReference>
<dbReference type="Proteomes" id="UP001212997">
    <property type="component" value="Unassembled WGS sequence"/>
</dbReference>
<feature type="compositionally biased region" description="Polar residues" evidence="6">
    <location>
        <begin position="526"/>
        <end position="538"/>
    </location>
</feature>
<proteinExistence type="predicted"/>
<evidence type="ECO:0000256" key="7">
    <source>
        <dbReference type="SAM" id="Phobius"/>
    </source>
</evidence>
<feature type="transmembrane region" description="Helical" evidence="7">
    <location>
        <begin position="698"/>
        <end position="717"/>
    </location>
</feature>
<feature type="transmembrane region" description="Helical" evidence="7">
    <location>
        <begin position="652"/>
        <end position="671"/>
    </location>
</feature>
<protein>
    <recommendedName>
        <fullName evidence="10">Major facilitator superfamily MFS-1</fullName>
    </recommendedName>
</protein>
<keyword evidence="5 7" id="KW-0472">Membrane</keyword>
<feature type="transmembrane region" description="Helical" evidence="7">
    <location>
        <begin position="128"/>
        <end position="149"/>
    </location>
</feature>
<feature type="transmembrane region" description="Helical" evidence="7">
    <location>
        <begin position="92"/>
        <end position="116"/>
    </location>
</feature>
<evidence type="ECO:0000256" key="1">
    <source>
        <dbReference type="ARBA" id="ARBA00004141"/>
    </source>
</evidence>
<feature type="compositionally biased region" description="Acidic residues" evidence="6">
    <location>
        <begin position="476"/>
        <end position="500"/>
    </location>
</feature>
<feature type="region of interest" description="Disordered" evidence="6">
    <location>
        <begin position="57"/>
        <end position="77"/>
    </location>
</feature>
<feature type="region of interest" description="Disordered" evidence="6">
    <location>
        <begin position="476"/>
        <end position="509"/>
    </location>
</feature>
<evidence type="ECO:0000256" key="6">
    <source>
        <dbReference type="SAM" id="MobiDB-lite"/>
    </source>
</evidence>
<sequence>MPRRVFGPEDSALDTQDVSPNRADPTRTTQEPRLSSSYTQHRPSFLNRWRNWRQDEESAIPHSPKPDRPPIPSALHPPPEVYATPLPTLSMIVLSITMLGEFLSANVSAPFLLFMVEGFGQFHDEADVGYWTGILVSTFFLTQFFTSLLWATVAAKHGSRIVIFIALLGSAFTCVLFGTATSIQQAIAIRLMQGVFAGAIGVARGSVTAVTDPSNEGRAYAILGFCWGLGGVSGAIVGGAFENPAKKWPNAFANIPIFVKYPYLLPCAVAASVTFTGSILSLFLGPDCGPREGAIRLPPEKLTGQQPTIPEEPSQPTSPFLDAEHHPEQRGLARRLSNKLSGYFGRRTADAEGPSSSAATAPPEPPLPLSSPAVPGKTRTFSSRTTRPDGSAYGYGGGYRSRLASSAGFGRRGSLAALSIRRRRESNLDGPLSSSVATGSDMNFAQRLLMANENAVTNIADLWVAAAINVDNEDVFESESEADVDEDAVATENREGEDEMDPRSLLGGGIRRFSRSNRFIRRDSQRSLAQQAPNSGLRQQVLDASRRPSTTTRRLSSLTRHVTSALEDHPHSPRRFSSTIAPIFTHVGVRTPPAVLEAEQLLELEFRERDREEGAVEVNDLLSPIEESRPVSQRVDSDATAGSSEEEKEPSLWSQLPMLIIIQYGLLALHATTHDQVFYLYLVSKYQSGGLNLNAGHFSQLIALMCLAQIAYQFYLYPPPRGRFSHLSMFRIGSLLFIPAYLSVVLFRVFASSSGDGSIILMAALALSTAIRFCGQTFAYTAIAVLLNYMSPPHVVGYANGIAQSIVSLARFFGPVLGGLDIPWASWRVRAPAHSPLRIVSSFDDILLSSSSRPHGL</sequence>
<keyword evidence="2" id="KW-0813">Transport</keyword>
<dbReference type="PANTHER" id="PTHR23504:SF17">
    <property type="entry name" value="MAJOR FACILITATOR SUPERFAMILY (MFS) PROFILE DOMAIN-CONTAINING PROTEIN"/>
    <property type="match status" value="1"/>
</dbReference>
<dbReference type="GO" id="GO:0022857">
    <property type="term" value="F:transmembrane transporter activity"/>
    <property type="evidence" value="ECO:0007669"/>
    <property type="project" value="InterPro"/>
</dbReference>
<evidence type="ECO:0000313" key="9">
    <source>
        <dbReference type="Proteomes" id="UP001212997"/>
    </source>
</evidence>
<dbReference type="AlphaFoldDB" id="A0AAD5Y9Q0"/>
<evidence type="ECO:0000256" key="2">
    <source>
        <dbReference type="ARBA" id="ARBA00022448"/>
    </source>
</evidence>
<keyword evidence="9" id="KW-1185">Reference proteome</keyword>
<evidence type="ECO:0008006" key="10">
    <source>
        <dbReference type="Google" id="ProtNLM"/>
    </source>
</evidence>
<feature type="compositionally biased region" description="Low complexity" evidence="6">
    <location>
        <begin position="351"/>
        <end position="361"/>
    </location>
</feature>
<dbReference type="EMBL" id="JANAWD010000657">
    <property type="protein sequence ID" value="KAJ3476883.1"/>
    <property type="molecule type" value="Genomic_DNA"/>
</dbReference>
<evidence type="ECO:0000313" key="8">
    <source>
        <dbReference type="EMBL" id="KAJ3476883.1"/>
    </source>
</evidence>
<dbReference type="InterPro" id="IPR011701">
    <property type="entry name" value="MFS"/>
</dbReference>
<keyword evidence="3 7" id="KW-0812">Transmembrane</keyword>
<feature type="transmembrane region" description="Helical" evidence="7">
    <location>
        <begin position="729"/>
        <end position="751"/>
    </location>
</feature>
<feature type="region of interest" description="Disordered" evidence="6">
    <location>
        <begin position="627"/>
        <end position="649"/>
    </location>
</feature>
<name>A0AAD5Y9Q0_9APHY</name>
<feature type="transmembrane region" description="Helical" evidence="7">
    <location>
        <begin position="261"/>
        <end position="284"/>
    </location>
</feature>
<accession>A0AAD5Y9Q0</accession>
<gene>
    <name evidence="8" type="ORF">NLI96_g10852</name>
</gene>
<dbReference type="SUPFAM" id="SSF103473">
    <property type="entry name" value="MFS general substrate transporter"/>
    <property type="match status" value="2"/>
</dbReference>
<feature type="region of interest" description="Disordered" evidence="6">
    <location>
        <begin position="523"/>
        <end position="573"/>
    </location>
</feature>
<feature type="compositionally biased region" description="Polar residues" evidence="6">
    <location>
        <begin position="26"/>
        <end position="42"/>
    </location>
</feature>
<organism evidence="8 9">
    <name type="scientific">Meripilus lineatus</name>
    <dbReference type="NCBI Taxonomy" id="2056292"/>
    <lineage>
        <taxon>Eukaryota</taxon>
        <taxon>Fungi</taxon>
        <taxon>Dikarya</taxon>
        <taxon>Basidiomycota</taxon>
        <taxon>Agaricomycotina</taxon>
        <taxon>Agaricomycetes</taxon>
        <taxon>Polyporales</taxon>
        <taxon>Meripilaceae</taxon>
        <taxon>Meripilus</taxon>
    </lineage>
</organism>
<feature type="compositionally biased region" description="Low complexity" evidence="6">
    <location>
        <begin position="547"/>
        <end position="564"/>
    </location>
</feature>
<feature type="transmembrane region" description="Helical" evidence="7">
    <location>
        <begin position="161"/>
        <end position="181"/>
    </location>
</feature>
<keyword evidence="4 7" id="KW-1133">Transmembrane helix</keyword>
<evidence type="ECO:0000256" key="4">
    <source>
        <dbReference type="ARBA" id="ARBA00022989"/>
    </source>
</evidence>
<feature type="region of interest" description="Disordered" evidence="6">
    <location>
        <begin position="294"/>
        <end position="331"/>
    </location>
</feature>
<evidence type="ECO:0000256" key="5">
    <source>
        <dbReference type="ARBA" id="ARBA00023136"/>
    </source>
</evidence>
<dbReference type="Gene3D" id="1.20.1250.20">
    <property type="entry name" value="MFS general substrate transporter like domains"/>
    <property type="match status" value="2"/>
</dbReference>
<feature type="transmembrane region" description="Helical" evidence="7">
    <location>
        <begin position="757"/>
        <end position="787"/>
    </location>
</feature>
<feature type="compositionally biased region" description="Basic and acidic residues" evidence="6">
    <location>
        <begin position="322"/>
        <end position="331"/>
    </location>
</feature>
<comment type="subcellular location">
    <subcellularLocation>
        <location evidence="1">Membrane</location>
        <topology evidence="1">Multi-pass membrane protein</topology>
    </subcellularLocation>
</comment>